<feature type="chain" id="PRO_5040171246" description="N2227-like protein" evidence="1">
    <location>
        <begin position="19"/>
        <end position="429"/>
    </location>
</feature>
<gene>
    <name evidence="2" type="ORF">PPNO1_LOCUS2882</name>
</gene>
<dbReference type="InterPro" id="IPR012901">
    <property type="entry name" value="CARME"/>
</dbReference>
<evidence type="ECO:0008006" key="4">
    <source>
        <dbReference type="Google" id="ProtNLM"/>
    </source>
</evidence>
<organism evidence="2 3">
    <name type="scientific">Parascedosporium putredinis</name>
    <dbReference type="NCBI Taxonomy" id="1442378"/>
    <lineage>
        <taxon>Eukaryota</taxon>
        <taxon>Fungi</taxon>
        <taxon>Dikarya</taxon>
        <taxon>Ascomycota</taxon>
        <taxon>Pezizomycotina</taxon>
        <taxon>Sordariomycetes</taxon>
        <taxon>Hypocreomycetidae</taxon>
        <taxon>Microascales</taxon>
        <taxon>Microascaceae</taxon>
        <taxon>Parascedosporium</taxon>
    </lineage>
</organism>
<dbReference type="InterPro" id="IPR029063">
    <property type="entry name" value="SAM-dependent_MTases_sf"/>
</dbReference>
<dbReference type="Proteomes" id="UP000838763">
    <property type="component" value="Unassembled WGS sequence"/>
</dbReference>
<dbReference type="AlphaFoldDB" id="A0A9P1M7H6"/>
<keyword evidence="3" id="KW-1185">Reference proteome</keyword>
<name>A0A9P1M7H6_9PEZI</name>
<dbReference type="SMART" id="SM01296">
    <property type="entry name" value="N2227"/>
    <property type="match status" value="1"/>
</dbReference>
<dbReference type="PANTHER" id="PTHR12303:SF13">
    <property type="match status" value="1"/>
</dbReference>
<dbReference type="Gene3D" id="3.40.50.150">
    <property type="entry name" value="Vaccinia Virus protein VP39"/>
    <property type="match status" value="1"/>
</dbReference>
<feature type="signal peptide" evidence="1">
    <location>
        <begin position="1"/>
        <end position="18"/>
    </location>
</feature>
<protein>
    <recommendedName>
        <fullName evidence="4">N2227-like protein</fullName>
    </recommendedName>
</protein>
<evidence type="ECO:0000256" key="1">
    <source>
        <dbReference type="SAM" id="SignalP"/>
    </source>
</evidence>
<dbReference type="EMBL" id="CALLCH030000007">
    <property type="protein sequence ID" value="CAI4213131.1"/>
    <property type="molecule type" value="Genomic_DNA"/>
</dbReference>
<sequence>MFVLRLISAALMLSAAAGSNLAGAPDGQIQPDDQKVLVGSERDGPLGESAIDSPSEIHQVYVTVQDLAKQKESARHIAEKEKLLQRLSRDQGKWDSGHPRWRLLDTLYGFRKYFDRNAEEVRRWKKLYKHVSPAQKKLLETTIQYSQKFVKTEHFLAENQHLCDRVVRAALDFYGVDPSELDEHIKQAEKDNKLADRVSVSQSLKHIVRDWSEEGLSERGDAFPCLLETMSGLFPERGSAGEEVKVLLPGAGLGRLGHEVASLGGFEVTSNEWSMYMNVMSRFLDTITSTSLDTVYPFVDYWSHHVSNVDMMRPISFPDKPINSSSVLLVEGDFTTAFAENTAHFDSVVTHFFIDTARNLISYFDTIHRVLRPGGYWVNFGPLLYGTGPFVQLSLEEIIKSPRPWVSSFWKQGRTVEKPRPESEAKLKG</sequence>
<dbReference type="OrthoDB" id="978at2759"/>
<accession>A0A9P1M7H6</accession>
<reference evidence="2" key="1">
    <citation type="submission" date="2022-11" db="EMBL/GenBank/DDBJ databases">
        <authorList>
            <person name="Scott C."/>
            <person name="Bruce N."/>
        </authorList>
    </citation>
    <scope>NUCLEOTIDE SEQUENCE</scope>
</reference>
<dbReference type="Pfam" id="PF07942">
    <property type="entry name" value="CARME"/>
    <property type="match status" value="1"/>
</dbReference>
<dbReference type="SUPFAM" id="SSF53335">
    <property type="entry name" value="S-adenosyl-L-methionine-dependent methyltransferases"/>
    <property type="match status" value="1"/>
</dbReference>
<dbReference type="GO" id="GO:0008757">
    <property type="term" value="F:S-adenosylmethionine-dependent methyltransferase activity"/>
    <property type="evidence" value="ECO:0007669"/>
    <property type="project" value="InterPro"/>
</dbReference>
<comment type="caution">
    <text evidence="2">The sequence shown here is derived from an EMBL/GenBank/DDBJ whole genome shotgun (WGS) entry which is preliminary data.</text>
</comment>
<dbReference type="PANTHER" id="PTHR12303">
    <property type="entry name" value="CARNOSINE N-METHYLTRANSFERASE"/>
    <property type="match status" value="1"/>
</dbReference>
<evidence type="ECO:0000313" key="3">
    <source>
        <dbReference type="Proteomes" id="UP000838763"/>
    </source>
</evidence>
<proteinExistence type="predicted"/>
<keyword evidence="1" id="KW-0732">Signal</keyword>
<evidence type="ECO:0000313" key="2">
    <source>
        <dbReference type="EMBL" id="CAI4213131.1"/>
    </source>
</evidence>